<proteinExistence type="predicted"/>
<organism evidence="1 2">
    <name type="scientific">Legionella gratiana</name>
    <dbReference type="NCBI Taxonomy" id="45066"/>
    <lineage>
        <taxon>Bacteria</taxon>
        <taxon>Pseudomonadati</taxon>
        <taxon>Pseudomonadota</taxon>
        <taxon>Gammaproteobacteria</taxon>
        <taxon>Legionellales</taxon>
        <taxon>Legionellaceae</taxon>
        <taxon>Legionella</taxon>
    </lineage>
</organism>
<accession>A0A378JF61</accession>
<name>A0A378JF61_9GAMM</name>
<dbReference type="Proteomes" id="UP000254476">
    <property type="component" value="Unassembled WGS sequence"/>
</dbReference>
<sequence length="30" mass="3575">MGYMQINIFETIIVNKSRNDVNLIYGFFAY</sequence>
<gene>
    <name evidence="1" type="ORF">NCTC12388_03249</name>
</gene>
<dbReference type="EMBL" id="UGOB01000001">
    <property type="protein sequence ID" value="STX46483.1"/>
    <property type="molecule type" value="Genomic_DNA"/>
</dbReference>
<dbReference type="AlphaFoldDB" id="A0A378JF61"/>
<protein>
    <submittedName>
        <fullName evidence="1">Uncharacterized protein</fullName>
    </submittedName>
</protein>
<reference evidence="1 2" key="1">
    <citation type="submission" date="2018-06" db="EMBL/GenBank/DDBJ databases">
        <authorList>
            <consortium name="Pathogen Informatics"/>
            <person name="Doyle S."/>
        </authorList>
    </citation>
    <scope>NUCLEOTIDE SEQUENCE [LARGE SCALE GENOMIC DNA]</scope>
    <source>
        <strain evidence="1 2">NCTC12388</strain>
    </source>
</reference>
<evidence type="ECO:0000313" key="2">
    <source>
        <dbReference type="Proteomes" id="UP000254476"/>
    </source>
</evidence>
<evidence type="ECO:0000313" key="1">
    <source>
        <dbReference type="EMBL" id="STX46483.1"/>
    </source>
</evidence>